<evidence type="ECO:0000256" key="1">
    <source>
        <dbReference type="ARBA" id="ARBA00011975"/>
    </source>
</evidence>
<proteinExistence type="inferred from homology"/>
<evidence type="ECO:0000256" key="5">
    <source>
        <dbReference type="ARBA" id="ARBA00022747"/>
    </source>
</evidence>
<dbReference type="InterPro" id="IPR050390">
    <property type="entry name" value="C5-Methyltransferase"/>
</dbReference>
<keyword evidence="4 7" id="KW-0949">S-adenosyl-L-methionine</keyword>
<gene>
    <name evidence="8" type="ORF">CR105_00295</name>
</gene>
<dbReference type="Gene3D" id="3.40.50.150">
    <property type="entry name" value="Vaccinia Virus protein VP39"/>
    <property type="match status" value="1"/>
</dbReference>
<name>A0A2G8TM07_9BURK</name>
<keyword evidence="2 7" id="KW-0489">Methyltransferase</keyword>
<dbReference type="GO" id="GO:0044027">
    <property type="term" value="P:negative regulation of gene expression via chromosomal CpG island methylation"/>
    <property type="evidence" value="ECO:0007669"/>
    <property type="project" value="TreeGrafter"/>
</dbReference>
<evidence type="ECO:0000313" key="9">
    <source>
        <dbReference type="Proteomes" id="UP000230390"/>
    </source>
</evidence>
<evidence type="ECO:0000256" key="2">
    <source>
        <dbReference type="ARBA" id="ARBA00022603"/>
    </source>
</evidence>
<feature type="active site" evidence="7">
    <location>
        <position position="164"/>
    </location>
</feature>
<evidence type="ECO:0000256" key="6">
    <source>
        <dbReference type="ARBA" id="ARBA00047422"/>
    </source>
</evidence>
<dbReference type="EC" id="2.1.1.37" evidence="1"/>
<dbReference type="GO" id="GO:0032259">
    <property type="term" value="P:methylation"/>
    <property type="evidence" value="ECO:0007669"/>
    <property type="project" value="UniProtKB-KW"/>
</dbReference>
<protein>
    <recommendedName>
        <fullName evidence="1">DNA (cytosine-5-)-methyltransferase</fullName>
        <ecNumber evidence="1">2.1.1.37</ecNumber>
    </recommendedName>
</protein>
<evidence type="ECO:0000256" key="3">
    <source>
        <dbReference type="ARBA" id="ARBA00022679"/>
    </source>
</evidence>
<reference evidence="8 9" key="1">
    <citation type="submission" date="2017-10" db="EMBL/GenBank/DDBJ databases">
        <title>Massilia psychrophilum sp. nov., a novel purple-pigmented bacterium isolated from Tianshan glacier, Xinjiang Municipality, China.</title>
        <authorList>
            <person name="Wang H."/>
        </authorList>
    </citation>
    <scope>NUCLEOTIDE SEQUENCE [LARGE SCALE GENOMIC DNA]</scope>
    <source>
        <strain evidence="8 9">JCM 30074</strain>
    </source>
</reference>
<dbReference type="GO" id="GO:0003677">
    <property type="term" value="F:DNA binding"/>
    <property type="evidence" value="ECO:0007669"/>
    <property type="project" value="TreeGrafter"/>
</dbReference>
<dbReference type="Proteomes" id="UP000230390">
    <property type="component" value="Unassembled WGS sequence"/>
</dbReference>
<dbReference type="Gene3D" id="3.90.120.10">
    <property type="entry name" value="DNA Methylase, subunit A, domain 2"/>
    <property type="match status" value="1"/>
</dbReference>
<dbReference type="RefSeq" id="WP_099786439.1">
    <property type="nucleotide sequence ID" value="NZ_JBHLYV010000100.1"/>
</dbReference>
<comment type="caution">
    <text evidence="8">The sequence shown here is derived from an EMBL/GenBank/DDBJ whole genome shotgun (WGS) entry which is preliminary data.</text>
</comment>
<comment type="similarity">
    <text evidence="7">Belongs to the class I-like SAM-binding methyltransferase superfamily. C5-methyltransferase family.</text>
</comment>
<dbReference type="GO" id="GO:0003886">
    <property type="term" value="F:DNA (cytosine-5-)-methyltransferase activity"/>
    <property type="evidence" value="ECO:0007669"/>
    <property type="project" value="UniProtKB-EC"/>
</dbReference>
<dbReference type="Pfam" id="PF00145">
    <property type="entry name" value="DNA_methylase"/>
    <property type="match status" value="1"/>
</dbReference>
<keyword evidence="5" id="KW-0680">Restriction system</keyword>
<dbReference type="PRINTS" id="PR00105">
    <property type="entry name" value="C5METTRFRASE"/>
</dbReference>
<dbReference type="PANTHER" id="PTHR10629:SF52">
    <property type="entry name" value="DNA (CYTOSINE-5)-METHYLTRANSFERASE 1"/>
    <property type="match status" value="1"/>
</dbReference>
<dbReference type="PANTHER" id="PTHR10629">
    <property type="entry name" value="CYTOSINE-SPECIFIC METHYLTRANSFERASE"/>
    <property type="match status" value="1"/>
</dbReference>
<dbReference type="InterPro" id="IPR001525">
    <property type="entry name" value="C5_MeTfrase"/>
</dbReference>
<dbReference type="AlphaFoldDB" id="A0A2G8TM07"/>
<dbReference type="PROSITE" id="PS51679">
    <property type="entry name" value="SAM_MT_C5"/>
    <property type="match status" value="1"/>
</dbReference>
<dbReference type="GO" id="GO:0009307">
    <property type="term" value="P:DNA restriction-modification system"/>
    <property type="evidence" value="ECO:0007669"/>
    <property type="project" value="UniProtKB-KW"/>
</dbReference>
<evidence type="ECO:0000256" key="4">
    <source>
        <dbReference type="ARBA" id="ARBA00022691"/>
    </source>
</evidence>
<dbReference type="EMBL" id="PDOC01000001">
    <property type="protein sequence ID" value="PIL46638.1"/>
    <property type="molecule type" value="Genomic_DNA"/>
</dbReference>
<dbReference type="InterPro" id="IPR029063">
    <property type="entry name" value="SAM-dependent_MTases_sf"/>
</dbReference>
<organism evidence="8 9">
    <name type="scientific">Massilia eurypsychrophila</name>
    <dbReference type="NCBI Taxonomy" id="1485217"/>
    <lineage>
        <taxon>Bacteria</taxon>
        <taxon>Pseudomonadati</taxon>
        <taxon>Pseudomonadota</taxon>
        <taxon>Betaproteobacteria</taxon>
        <taxon>Burkholderiales</taxon>
        <taxon>Oxalobacteraceae</taxon>
        <taxon>Telluria group</taxon>
        <taxon>Massilia</taxon>
    </lineage>
</organism>
<evidence type="ECO:0000256" key="7">
    <source>
        <dbReference type="PROSITE-ProRule" id="PRU01016"/>
    </source>
</evidence>
<comment type="catalytic activity">
    <reaction evidence="6">
        <text>a 2'-deoxycytidine in DNA + S-adenosyl-L-methionine = a 5-methyl-2'-deoxycytidine in DNA + S-adenosyl-L-homocysteine + H(+)</text>
        <dbReference type="Rhea" id="RHEA:13681"/>
        <dbReference type="Rhea" id="RHEA-COMP:11369"/>
        <dbReference type="Rhea" id="RHEA-COMP:11370"/>
        <dbReference type="ChEBI" id="CHEBI:15378"/>
        <dbReference type="ChEBI" id="CHEBI:57856"/>
        <dbReference type="ChEBI" id="CHEBI:59789"/>
        <dbReference type="ChEBI" id="CHEBI:85452"/>
        <dbReference type="ChEBI" id="CHEBI:85454"/>
        <dbReference type="EC" id="2.1.1.37"/>
    </reaction>
</comment>
<keyword evidence="9" id="KW-1185">Reference proteome</keyword>
<accession>A0A2G8TM07</accession>
<dbReference type="OrthoDB" id="9813719at2"/>
<sequence length="422" mass="45611">MELFSETFQRTPGGITRTVSAGSLRGVSSVACGDIDANSPLSHQWWAQQLRGTPTEIERVGAIHTVDFFCGSGGLSVGAARAIEACGMNHVPLAAVDVDAEALGVYSRNFKPQAALATNAASVVDYHIYGRGEDAELAYEPELVDGRLEALVGKVDLVLAGPPCQGHSNLNNHTRRSDPRNMLYVSVAAAAIALRTRALVIENVPDVLADKTNVVGAASKILRQAGYCVSTAVLSATELGAAQTRKRHFLIATKGRTAHVPVGEVAGLLRQPPMTLREIIQDLAIAPHRSFMDDAPVLSPENRSRIDYLFEHDLYELPDLQRPDCHKNGHTYPSVYGRLSWDKPSQTITTGFMTPGRGRYIHPSQRRVLTAREAARIQGFPDTYDFTVDGTAPSKKALTKWIGDAVPCWLGYAAVLAALTGY</sequence>
<dbReference type="SUPFAM" id="SSF53335">
    <property type="entry name" value="S-adenosyl-L-methionine-dependent methyltransferases"/>
    <property type="match status" value="1"/>
</dbReference>
<keyword evidence="3 7" id="KW-0808">Transferase</keyword>
<evidence type="ECO:0000313" key="8">
    <source>
        <dbReference type="EMBL" id="PIL46638.1"/>
    </source>
</evidence>